<dbReference type="EC" id="2.7.8.7" evidence="8"/>
<dbReference type="STRING" id="1218173.BALCAV_0217655"/>
<comment type="caution">
    <text evidence="10">The sequence shown here is derived from an EMBL/GenBank/DDBJ whole genome shotgun (WGS) entry which is preliminary data.</text>
</comment>
<dbReference type="Gene3D" id="3.90.470.20">
    <property type="entry name" value="4'-phosphopantetheinyl transferase domain"/>
    <property type="match status" value="1"/>
</dbReference>
<keyword evidence="3 8" id="KW-0479">Metal-binding</keyword>
<dbReference type="NCBIfam" id="TIGR00516">
    <property type="entry name" value="acpS"/>
    <property type="match status" value="1"/>
</dbReference>
<organism evidence="10 12">
    <name type="scientific">Alkalihalobacillus alcalophilus ATCC 27647 = CGMCC 1.3604</name>
    <dbReference type="NCBI Taxonomy" id="1218173"/>
    <lineage>
        <taxon>Bacteria</taxon>
        <taxon>Bacillati</taxon>
        <taxon>Bacillota</taxon>
        <taxon>Bacilli</taxon>
        <taxon>Bacillales</taxon>
        <taxon>Bacillaceae</taxon>
        <taxon>Alkalihalobacillus</taxon>
    </lineage>
</organism>
<keyword evidence="1 8" id="KW-0444">Lipid biosynthesis</keyword>
<dbReference type="AlphaFoldDB" id="A0A094XBQ3"/>
<dbReference type="GO" id="GO:0000287">
    <property type="term" value="F:magnesium ion binding"/>
    <property type="evidence" value="ECO:0007669"/>
    <property type="project" value="UniProtKB-UniRule"/>
</dbReference>
<proteinExistence type="inferred from homology"/>
<dbReference type="GO" id="GO:0008897">
    <property type="term" value="F:holo-[acyl-carrier-protein] synthase activity"/>
    <property type="evidence" value="ECO:0007669"/>
    <property type="project" value="UniProtKB-UniRule"/>
</dbReference>
<keyword evidence="12" id="KW-1185">Reference proteome</keyword>
<protein>
    <recommendedName>
        <fullName evidence="8">Holo-[acyl-carrier-protein] synthase</fullName>
        <shortName evidence="8">Holo-ACP synthase</shortName>
        <ecNumber evidence="8">2.7.8.7</ecNumber>
    </recommendedName>
    <alternativeName>
        <fullName evidence="8">4'-phosphopantetheinyl transferase AcpS</fullName>
    </alternativeName>
</protein>
<comment type="similarity">
    <text evidence="8">Belongs to the P-Pant transferase superfamily. AcpS family.</text>
</comment>
<dbReference type="InterPro" id="IPR002582">
    <property type="entry name" value="ACPS"/>
</dbReference>
<evidence type="ECO:0000256" key="2">
    <source>
        <dbReference type="ARBA" id="ARBA00022679"/>
    </source>
</evidence>
<dbReference type="EMBL" id="JALP01000005">
    <property type="protein sequence ID" value="THG92315.1"/>
    <property type="molecule type" value="Genomic_DNA"/>
</dbReference>
<dbReference type="SUPFAM" id="SSF56214">
    <property type="entry name" value="4'-phosphopantetheinyl transferase"/>
    <property type="match status" value="1"/>
</dbReference>
<evidence type="ECO:0000313" key="13">
    <source>
        <dbReference type="Proteomes" id="UP000297014"/>
    </source>
</evidence>
<reference evidence="10 12" key="1">
    <citation type="journal article" date="2014" name="Genome Announc.">
        <title>Draft Genome Sequence of Bacillus alcalophilus AV1934, a Classic Alkaliphile Isolated from Human Feces in 1934.</title>
        <authorList>
            <person name="Attie O."/>
            <person name="Jayaprakash A."/>
            <person name="Shah H."/>
            <person name="Paulsen I.T."/>
            <person name="Morino M."/>
            <person name="Takahashi Y."/>
            <person name="Narumi I."/>
            <person name="Sachidanandam R."/>
            <person name="Satoh K."/>
            <person name="Ito M."/>
            <person name="Krulwich T.A."/>
        </authorList>
    </citation>
    <scope>NUCLEOTIDE SEQUENCE [LARGE SCALE GENOMIC DNA]</scope>
    <source>
        <strain evidence="10 12">AV1934</strain>
    </source>
</reference>
<dbReference type="HAMAP" id="MF_00101">
    <property type="entry name" value="AcpS"/>
    <property type="match status" value="1"/>
</dbReference>
<name>A0A094XBQ3_ALKAL</name>
<feature type="binding site" evidence="8">
    <location>
        <position position="8"/>
    </location>
    <ligand>
        <name>Mg(2+)</name>
        <dbReference type="ChEBI" id="CHEBI:18420"/>
    </ligand>
</feature>
<reference evidence="11 13" key="2">
    <citation type="submission" date="2014-01" db="EMBL/GenBank/DDBJ databases">
        <title>Draft genome sequencing of Bacillus alcalophilus CGMCC 1.3604.</title>
        <authorList>
            <person name="Yang J."/>
            <person name="Diao L."/>
            <person name="Yang S."/>
        </authorList>
    </citation>
    <scope>NUCLEOTIDE SEQUENCE [LARGE SCALE GENOMIC DNA]</scope>
    <source>
        <strain evidence="11 13">CGMCC 1.3604</strain>
    </source>
</reference>
<evidence type="ECO:0000256" key="8">
    <source>
        <dbReference type="HAMAP-Rule" id="MF_00101"/>
    </source>
</evidence>
<comment type="subcellular location">
    <subcellularLocation>
        <location evidence="8">Cytoplasm</location>
    </subcellularLocation>
</comment>
<keyword evidence="4 8" id="KW-0276">Fatty acid metabolism</keyword>
<keyword evidence="2 8" id="KW-0808">Transferase</keyword>
<gene>
    <name evidence="8" type="primary">acpS</name>
    <name evidence="11" type="ORF">AJ85_11180</name>
    <name evidence="10" type="ORF">BALCAV_0217655</name>
</gene>
<keyword evidence="8" id="KW-0963">Cytoplasm</keyword>
<dbReference type="InterPro" id="IPR037143">
    <property type="entry name" value="4-PPantetheinyl_Trfase_dom_sf"/>
</dbReference>
<dbReference type="Proteomes" id="UP000297014">
    <property type="component" value="Unassembled WGS sequence"/>
</dbReference>
<dbReference type="GO" id="GO:0006633">
    <property type="term" value="P:fatty acid biosynthetic process"/>
    <property type="evidence" value="ECO:0007669"/>
    <property type="project" value="UniProtKB-UniRule"/>
</dbReference>
<keyword evidence="6 8" id="KW-0443">Lipid metabolism</keyword>
<dbReference type="RefSeq" id="WP_004427162.1">
    <property type="nucleotide sequence ID" value="NZ_ALPT02000073.1"/>
</dbReference>
<dbReference type="OrthoDB" id="517356at2"/>
<dbReference type="NCBIfam" id="TIGR00556">
    <property type="entry name" value="pantethn_trn"/>
    <property type="match status" value="1"/>
</dbReference>
<keyword evidence="7 8" id="KW-0275">Fatty acid biosynthesis</keyword>
<dbReference type="eggNOG" id="COG0736">
    <property type="taxonomic scope" value="Bacteria"/>
</dbReference>
<evidence type="ECO:0000259" key="9">
    <source>
        <dbReference type="Pfam" id="PF01648"/>
    </source>
</evidence>
<evidence type="ECO:0000256" key="7">
    <source>
        <dbReference type="ARBA" id="ARBA00023160"/>
    </source>
</evidence>
<evidence type="ECO:0000256" key="1">
    <source>
        <dbReference type="ARBA" id="ARBA00022516"/>
    </source>
</evidence>
<dbReference type="InterPro" id="IPR008278">
    <property type="entry name" value="4-PPantetheinyl_Trfase_dom"/>
</dbReference>
<evidence type="ECO:0000256" key="5">
    <source>
        <dbReference type="ARBA" id="ARBA00022842"/>
    </source>
</evidence>
<dbReference type="Proteomes" id="UP000002754">
    <property type="component" value="Unassembled WGS sequence"/>
</dbReference>
<evidence type="ECO:0000313" key="10">
    <source>
        <dbReference type="EMBL" id="KGA96220.1"/>
    </source>
</evidence>
<keyword evidence="5 8" id="KW-0460">Magnesium</keyword>
<sequence length="115" mass="12845">MIIGTGIDIVELSRIEAAVQKNERFIERILTEKEQNKFASLTAKRKIEYLAGRFAAKEAFVKAADTSYGWKDIEILNDSNGKPYLNASFNGIIHVSISHSQSYAISHVIIERASS</sequence>
<dbReference type="GO" id="GO:0005737">
    <property type="term" value="C:cytoplasm"/>
    <property type="evidence" value="ECO:0007669"/>
    <property type="project" value="UniProtKB-SubCell"/>
</dbReference>
<evidence type="ECO:0000256" key="3">
    <source>
        <dbReference type="ARBA" id="ARBA00022723"/>
    </source>
</evidence>
<evidence type="ECO:0000256" key="6">
    <source>
        <dbReference type="ARBA" id="ARBA00023098"/>
    </source>
</evidence>
<comment type="cofactor">
    <cofactor evidence="8">
        <name>Mg(2+)</name>
        <dbReference type="ChEBI" id="CHEBI:18420"/>
    </cofactor>
</comment>
<evidence type="ECO:0000256" key="4">
    <source>
        <dbReference type="ARBA" id="ARBA00022832"/>
    </source>
</evidence>
<dbReference type="InterPro" id="IPR004568">
    <property type="entry name" value="Ppantetheine-prot_Trfase_dom"/>
</dbReference>
<evidence type="ECO:0000313" key="12">
    <source>
        <dbReference type="Proteomes" id="UP000002754"/>
    </source>
</evidence>
<comment type="function">
    <text evidence="8">Transfers the 4'-phosphopantetheine moiety from coenzyme A to a Ser of acyl-carrier-protein.</text>
</comment>
<comment type="catalytic activity">
    <reaction evidence="8">
        <text>apo-[ACP] + CoA = holo-[ACP] + adenosine 3',5'-bisphosphate + H(+)</text>
        <dbReference type="Rhea" id="RHEA:12068"/>
        <dbReference type="Rhea" id="RHEA-COMP:9685"/>
        <dbReference type="Rhea" id="RHEA-COMP:9690"/>
        <dbReference type="ChEBI" id="CHEBI:15378"/>
        <dbReference type="ChEBI" id="CHEBI:29999"/>
        <dbReference type="ChEBI" id="CHEBI:57287"/>
        <dbReference type="ChEBI" id="CHEBI:58343"/>
        <dbReference type="ChEBI" id="CHEBI:64479"/>
        <dbReference type="EC" id="2.7.8.7"/>
    </reaction>
</comment>
<feature type="domain" description="4'-phosphopantetheinyl transferase" evidence="9">
    <location>
        <begin position="5"/>
        <end position="105"/>
    </location>
</feature>
<dbReference type="EMBL" id="ALPT02000073">
    <property type="protein sequence ID" value="KGA96220.1"/>
    <property type="molecule type" value="Genomic_DNA"/>
</dbReference>
<dbReference type="Pfam" id="PF01648">
    <property type="entry name" value="ACPS"/>
    <property type="match status" value="1"/>
</dbReference>
<evidence type="ECO:0000313" key="11">
    <source>
        <dbReference type="EMBL" id="THG92315.1"/>
    </source>
</evidence>
<feature type="binding site" evidence="8">
    <location>
        <position position="58"/>
    </location>
    <ligand>
        <name>Mg(2+)</name>
        <dbReference type="ChEBI" id="CHEBI:18420"/>
    </ligand>
</feature>
<accession>A0A094XBQ3</accession>